<dbReference type="NCBIfam" id="NF003810">
    <property type="entry name" value="PRK05399.1"/>
    <property type="match status" value="1"/>
</dbReference>
<keyword evidence="13" id="KW-1185">Reference proteome</keyword>
<keyword evidence="5 9" id="KW-0067">ATP-binding</keyword>
<reference evidence="12 13" key="1">
    <citation type="submission" date="2024-07" db="EMBL/GenBank/DDBJ databases">
        <title>Luteimonas salilacus sp. nov., isolated from the shore soil of Salt Lake in Tibet of China.</title>
        <authorList>
            <person name="Zhang X."/>
            <person name="Li A."/>
        </authorList>
    </citation>
    <scope>NUCLEOTIDE SEQUENCE [LARGE SCALE GENOMIC DNA]</scope>
    <source>
        <strain evidence="12 13">B3-2-R+30</strain>
    </source>
</reference>
<organism evidence="12 13">
    <name type="scientific">Luteimonas salinilitoris</name>
    <dbReference type="NCBI Taxonomy" id="3237697"/>
    <lineage>
        <taxon>Bacteria</taxon>
        <taxon>Pseudomonadati</taxon>
        <taxon>Pseudomonadota</taxon>
        <taxon>Gammaproteobacteria</taxon>
        <taxon>Lysobacterales</taxon>
        <taxon>Lysobacteraceae</taxon>
        <taxon>Luteimonas</taxon>
    </lineage>
</organism>
<dbReference type="InterPro" id="IPR036678">
    <property type="entry name" value="MutS_con_dom_sf"/>
</dbReference>
<dbReference type="Gene3D" id="3.40.1170.10">
    <property type="entry name" value="DNA repair protein MutS, domain I"/>
    <property type="match status" value="1"/>
</dbReference>
<evidence type="ECO:0000259" key="11">
    <source>
        <dbReference type="PROSITE" id="PS00486"/>
    </source>
</evidence>
<dbReference type="Gene3D" id="1.10.1420.10">
    <property type="match status" value="2"/>
</dbReference>
<dbReference type="PANTHER" id="PTHR11361">
    <property type="entry name" value="DNA MISMATCH REPAIR PROTEIN MUTS FAMILY MEMBER"/>
    <property type="match status" value="1"/>
</dbReference>
<dbReference type="InterPro" id="IPR016151">
    <property type="entry name" value="DNA_mismatch_repair_MutS_N"/>
</dbReference>
<feature type="domain" description="DNA mismatch repair proteins mutS family" evidence="11">
    <location>
        <begin position="696"/>
        <end position="712"/>
    </location>
</feature>
<feature type="binding site" evidence="9">
    <location>
        <begin position="622"/>
        <end position="629"/>
    </location>
    <ligand>
        <name>ATP</name>
        <dbReference type="ChEBI" id="CHEBI:30616"/>
    </ligand>
</feature>
<dbReference type="InterPro" id="IPR007860">
    <property type="entry name" value="DNA_mmatch_repair_MutS_con_dom"/>
</dbReference>
<dbReference type="Pfam" id="PF05190">
    <property type="entry name" value="MutS_IV"/>
    <property type="match status" value="1"/>
</dbReference>
<dbReference type="CDD" id="cd03284">
    <property type="entry name" value="ABC_MutS1"/>
    <property type="match status" value="1"/>
</dbReference>
<evidence type="ECO:0000256" key="3">
    <source>
        <dbReference type="ARBA" id="ARBA00022741"/>
    </source>
</evidence>
<dbReference type="SUPFAM" id="SSF52540">
    <property type="entry name" value="P-loop containing nucleoside triphosphate hydrolases"/>
    <property type="match status" value="1"/>
</dbReference>
<evidence type="ECO:0000313" key="13">
    <source>
        <dbReference type="Proteomes" id="UP001566331"/>
    </source>
</evidence>
<dbReference type="SUPFAM" id="SSF55271">
    <property type="entry name" value="DNA repair protein MutS, domain I"/>
    <property type="match status" value="1"/>
</dbReference>
<dbReference type="SUPFAM" id="SSF48334">
    <property type="entry name" value="DNA repair protein MutS, domain III"/>
    <property type="match status" value="1"/>
</dbReference>
<dbReference type="InterPro" id="IPR036187">
    <property type="entry name" value="DNA_mismatch_repair_MutS_sf"/>
</dbReference>
<dbReference type="Pfam" id="PF05192">
    <property type="entry name" value="MutS_III"/>
    <property type="match status" value="1"/>
</dbReference>
<dbReference type="Proteomes" id="UP001566331">
    <property type="component" value="Unassembled WGS sequence"/>
</dbReference>
<dbReference type="Pfam" id="PF05188">
    <property type="entry name" value="MutS_II"/>
    <property type="match status" value="1"/>
</dbReference>
<evidence type="ECO:0000256" key="8">
    <source>
        <dbReference type="ARBA" id="ARBA00024647"/>
    </source>
</evidence>
<dbReference type="InterPro" id="IPR007696">
    <property type="entry name" value="DNA_mismatch_repair_MutS_core"/>
</dbReference>
<dbReference type="InterPro" id="IPR017261">
    <property type="entry name" value="DNA_mismatch_repair_MutS/MSH"/>
</dbReference>
<keyword evidence="4 9" id="KW-0227">DNA damage</keyword>
<accession>A0ABV4HJZ5</accession>
<evidence type="ECO:0000313" key="12">
    <source>
        <dbReference type="EMBL" id="MEZ0473066.1"/>
    </source>
</evidence>
<comment type="function">
    <text evidence="8 9">This protein is involved in the repair of mismatches in DNA. It is possible that it carries out the mismatch recognition step. This protein has a weak ATPase activity.</text>
</comment>
<comment type="caution">
    <text evidence="12">The sequence shown here is derived from an EMBL/GenBank/DDBJ whole genome shotgun (WGS) entry which is preliminary data.</text>
</comment>
<dbReference type="Gene3D" id="3.30.420.110">
    <property type="entry name" value="MutS, connector domain"/>
    <property type="match status" value="1"/>
</dbReference>
<dbReference type="HAMAP" id="MF_00096">
    <property type="entry name" value="MutS"/>
    <property type="match status" value="1"/>
</dbReference>
<evidence type="ECO:0000256" key="2">
    <source>
        <dbReference type="ARBA" id="ARBA00021982"/>
    </source>
</evidence>
<dbReference type="InterPro" id="IPR027417">
    <property type="entry name" value="P-loop_NTPase"/>
</dbReference>
<dbReference type="Pfam" id="PF00488">
    <property type="entry name" value="MutS_V"/>
    <property type="match status" value="1"/>
</dbReference>
<dbReference type="InterPro" id="IPR045076">
    <property type="entry name" value="MutS"/>
</dbReference>
<dbReference type="Gene3D" id="6.10.140.430">
    <property type="match status" value="1"/>
</dbReference>
<evidence type="ECO:0000256" key="5">
    <source>
        <dbReference type="ARBA" id="ARBA00022840"/>
    </source>
</evidence>
<dbReference type="InterPro" id="IPR005748">
    <property type="entry name" value="DNA_mismatch_repair_MutS"/>
</dbReference>
<keyword evidence="6 9" id="KW-0238">DNA-binding</keyword>
<dbReference type="Pfam" id="PF01624">
    <property type="entry name" value="MutS_I"/>
    <property type="match status" value="1"/>
</dbReference>
<dbReference type="RefSeq" id="WP_370563194.1">
    <property type="nucleotide sequence ID" value="NZ_JBFWIB010000003.1"/>
</dbReference>
<dbReference type="InterPro" id="IPR007861">
    <property type="entry name" value="DNA_mismatch_repair_MutS_clamp"/>
</dbReference>
<comment type="similarity">
    <text evidence="1 9 10">Belongs to the DNA mismatch repair MutS family.</text>
</comment>
<sequence>MPKSAVQTPEQTPLMRQFFAAKAEHPDVLLFFRMGDFYELFYDDARKAARLLDITLTQRGASGGQPIPMAGVPHHAAEGYLARLVALGESVAICEQIGDPAASKGLVERKVVRIVTPGTVTDEALLDERRDTLLLALARSGTSSKGRGYGLAWADLAGGRFLVNEVANDDQLEAELSRLDPAELLLPDEEGWPSFLAARKGVRRRAPWLFDADSGRRQLLQFFGLHDLTGFGLEDRPRAIAAAGALLGYVEETQKQRLPHLTAIAVETGDGAIAMNAATRRHLELDTRVDGEHRHTLLGVLDSTVTPMAGRLLRRWLHRPLRDRGVLGERHHAVATLIDNRADDDLRERFRALGDLERILSRIALRSARPRDLSTLRDGLAMLPELRSLLAPLDSPRLQVLAESLGEHAAEAHLLATALVEHPPVLARDGGVFAAGHDVELDELRALSGNADQFLVDLEARERAASGIPTLKLGYNRVHGYYIEISKAQAGRAPTHYTRRQTLTNAERYITEELKQFEDKVLSARERALARERLLYEQLLDALNARLDALKQCAAALSELDVLVAFAERAQALDWSRPQLTAEPGLRIERGRHPVVEAVRDEPFEPNDLILDDDRRMLVITGPNMGGKSTYMRQNALIVLLAHIGSFVPAARAAIGPIDRILTRIGAGDDLARGQSTFMVEMSETSYILHHATDQSLVLMDEIGRGTSTYDGLALAEACARHLASANRSYTLFATHYFELTALAAPGSGVANVHLDAVEHGDSLVFMHAVKEGPADRSFGLQVAALAGLPKSVVGDARGRLAELEQRGHETQAAAMRPQALDGPQQIGLFAPSSAALEALAALDPDELTPKQALEALYRLKSLT</sequence>
<dbReference type="Gene3D" id="3.40.50.300">
    <property type="entry name" value="P-loop containing nucleotide triphosphate hydrolases"/>
    <property type="match status" value="1"/>
</dbReference>
<dbReference type="InterPro" id="IPR007695">
    <property type="entry name" value="DNA_mismatch_repair_MutS-lik_N"/>
</dbReference>
<evidence type="ECO:0000256" key="9">
    <source>
        <dbReference type="HAMAP-Rule" id="MF_00096"/>
    </source>
</evidence>
<evidence type="ECO:0000256" key="7">
    <source>
        <dbReference type="ARBA" id="ARBA00023204"/>
    </source>
</evidence>
<evidence type="ECO:0000256" key="10">
    <source>
        <dbReference type="RuleBase" id="RU003756"/>
    </source>
</evidence>
<keyword evidence="3 9" id="KW-0547">Nucleotide-binding</keyword>
<dbReference type="PANTHER" id="PTHR11361:SF34">
    <property type="entry name" value="DNA MISMATCH REPAIR PROTEIN MSH1, MITOCHONDRIAL"/>
    <property type="match status" value="1"/>
</dbReference>
<dbReference type="EMBL" id="JBFWIC010000001">
    <property type="protein sequence ID" value="MEZ0473066.1"/>
    <property type="molecule type" value="Genomic_DNA"/>
</dbReference>
<evidence type="ECO:0000256" key="1">
    <source>
        <dbReference type="ARBA" id="ARBA00006271"/>
    </source>
</evidence>
<dbReference type="PROSITE" id="PS00486">
    <property type="entry name" value="DNA_MISMATCH_REPAIR_2"/>
    <property type="match status" value="1"/>
</dbReference>
<dbReference type="SMART" id="SM00534">
    <property type="entry name" value="MUTSac"/>
    <property type="match status" value="1"/>
</dbReference>
<dbReference type="SMART" id="SM00533">
    <property type="entry name" value="MUTSd"/>
    <property type="match status" value="1"/>
</dbReference>
<protein>
    <recommendedName>
        <fullName evidence="2 9">DNA mismatch repair protein MutS</fullName>
    </recommendedName>
</protein>
<name>A0ABV4HJZ5_9GAMM</name>
<evidence type="ECO:0000256" key="6">
    <source>
        <dbReference type="ARBA" id="ARBA00023125"/>
    </source>
</evidence>
<evidence type="ECO:0000256" key="4">
    <source>
        <dbReference type="ARBA" id="ARBA00022763"/>
    </source>
</evidence>
<dbReference type="NCBIfam" id="TIGR01070">
    <property type="entry name" value="mutS1"/>
    <property type="match status" value="1"/>
</dbReference>
<keyword evidence="7 9" id="KW-0234">DNA repair</keyword>
<dbReference type="PIRSF" id="PIRSF037677">
    <property type="entry name" value="DNA_mis_repair_Msh6"/>
    <property type="match status" value="1"/>
</dbReference>
<gene>
    <name evidence="9 12" type="primary">mutS</name>
    <name evidence="12" type="ORF">AB6713_00310</name>
</gene>
<dbReference type="SUPFAM" id="SSF53150">
    <property type="entry name" value="DNA repair protein MutS, domain II"/>
    <property type="match status" value="1"/>
</dbReference>
<dbReference type="InterPro" id="IPR000432">
    <property type="entry name" value="DNA_mismatch_repair_MutS_C"/>
</dbReference>
<proteinExistence type="inferred from homology"/>